<evidence type="ECO:0000259" key="2">
    <source>
        <dbReference type="PROSITE" id="PS50835"/>
    </source>
</evidence>
<reference evidence="3" key="1">
    <citation type="journal article" date="2023" name="Mol. Biol. Evol.">
        <title>Third-Generation Sequencing Reveals the Adaptive Role of the Epigenome in Three Deep-Sea Polychaetes.</title>
        <authorList>
            <person name="Perez M."/>
            <person name="Aroh O."/>
            <person name="Sun Y."/>
            <person name="Lan Y."/>
            <person name="Juniper S.K."/>
            <person name="Young C.R."/>
            <person name="Angers B."/>
            <person name="Qian P.Y."/>
        </authorList>
    </citation>
    <scope>NUCLEOTIDE SEQUENCE</scope>
    <source>
        <strain evidence="3">P08H-3</strain>
    </source>
</reference>
<dbReference type="InterPro" id="IPR013783">
    <property type="entry name" value="Ig-like_fold"/>
</dbReference>
<dbReference type="SUPFAM" id="SSF57184">
    <property type="entry name" value="Growth factor receptor domain"/>
    <property type="match status" value="1"/>
</dbReference>
<dbReference type="InterPro" id="IPR006212">
    <property type="entry name" value="Furin_repeat"/>
</dbReference>
<feature type="transmembrane region" description="Helical" evidence="1">
    <location>
        <begin position="77"/>
        <end position="99"/>
    </location>
</feature>
<dbReference type="AlphaFoldDB" id="A0AAD9NB03"/>
<accession>A0AAD9NB03</accession>
<comment type="caution">
    <text evidence="3">The sequence shown here is derived from an EMBL/GenBank/DDBJ whole genome shotgun (WGS) entry which is preliminary data.</text>
</comment>
<evidence type="ECO:0000313" key="4">
    <source>
        <dbReference type="Proteomes" id="UP001208570"/>
    </source>
</evidence>
<dbReference type="InterPro" id="IPR036179">
    <property type="entry name" value="Ig-like_dom_sf"/>
</dbReference>
<keyword evidence="1" id="KW-0812">Transmembrane</keyword>
<sequence length="278" mass="32170">MVNVTSNKTDGSFVEANVTHWGLGCDRCHPLCYQCIGPTVVECTACTAHYYLKNNTCLYHVEEDILDFFIHHRNSTILSIIGGCAVLLLIIFLVIFSVMQYQSHGKCPCCQKRLSDDYKTRYRRPEEARINLGGKNVNLRNGNAEFLSQEQGLLEKFDDDFDDNDIFDDHIDFEPIKVTGPRYLERGRRLEIICNATGQVKIPKSIKWFKDGRRFHSNPPKGVMVVKRRENRSLITLLSIEKTKIRDCGEYVCLWRKHKADSLNVHIVKREYPQTIRL</sequence>
<dbReference type="SUPFAM" id="SSF48726">
    <property type="entry name" value="Immunoglobulin"/>
    <property type="match status" value="1"/>
</dbReference>
<feature type="domain" description="Ig-like" evidence="2">
    <location>
        <begin position="175"/>
        <end position="253"/>
    </location>
</feature>
<dbReference type="Proteomes" id="UP001208570">
    <property type="component" value="Unassembled WGS sequence"/>
</dbReference>
<dbReference type="InterPro" id="IPR009030">
    <property type="entry name" value="Growth_fac_rcpt_cys_sf"/>
</dbReference>
<evidence type="ECO:0000256" key="1">
    <source>
        <dbReference type="SAM" id="Phobius"/>
    </source>
</evidence>
<dbReference type="EMBL" id="JAODUP010000107">
    <property type="protein sequence ID" value="KAK2161978.1"/>
    <property type="molecule type" value="Genomic_DNA"/>
</dbReference>
<dbReference type="Gene3D" id="2.10.220.10">
    <property type="entry name" value="Hormone Receptor, Insulin-like Growth Factor Receptor 1, Chain A, domain 2"/>
    <property type="match status" value="1"/>
</dbReference>
<dbReference type="InterPro" id="IPR007110">
    <property type="entry name" value="Ig-like_dom"/>
</dbReference>
<keyword evidence="1" id="KW-1133">Transmembrane helix</keyword>
<protein>
    <recommendedName>
        <fullName evidence="2">Ig-like domain-containing protein</fullName>
    </recommendedName>
</protein>
<dbReference type="Gene3D" id="2.60.40.10">
    <property type="entry name" value="Immunoglobulins"/>
    <property type="match status" value="1"/>
</dbReference>
<proteinExistence type="predicted"/>
<organism evidence="3 4">
    <name type="scientific">Paralvinella palmiformis</name>
    <dbReference type="NCBI Taxonomy" id="53620"/>
    <lineage>
        <taxon>Eukaryota</taxon>
        <taxon>Metazoa</taxon>
        <taxon>Spiralia</taxon>
        <taxon>Lophotrochozoa</taxon>
        <taxon>Annelida</taxon>
        <taxon>Polychaeta</taxon>
        <taxon>Sedentaria</taxon>
        <taxon>Canalipalpata</taxon>
        <taxon>Terebellida</taxon>
        <taxon>Terebelliformia</taxon>
        <taxon>Alvinellidae</taxon>
        <taxon>Paralvinella</taxon>
    </lineage>
</organism>
<keyword evidence="1" id="KW-0472">Membrane</keyword>
<evidence type="ECO:0000313" key="3">
    <source>
        <dbReference type="EMBL" id="KAK2161978.1"/>
    </source>
</evidence>
<name>A0AAD9NB03_9ANNE</name>
<gene>
    <name evidence="3" type="ORF">LSH36_107g13004</name>
</gene>
<keyword evidence="4" id="KW-1185">Reference proteome</keyword>
<dbReference type="PROSITE" id="PS50835">
    <property type="entry name" value="IG_LIKE"/>
    <property type="match status" value="1"/>
</dbReference>
<dbReference type="CDD" id="cd00064">
    <property type="entry name" value="FU"/>
    <property type="match status" value="1"/>
</dbReference>